<name>A0AAD5SP29_9FUNG</name>
<dbReference type="AlphaFoldDB" id="A0AAD5SP29"/>
<feature type="coiled-coil region" evidence="1">
    <location>
        <begin position="427"/>
        <end position="454"/>
    </location>
</feature>
<accession>A0AAD5SP29</accession>
<dbReference type="GO" id="GO:0005938">
    <property type="term" value="C:cell cortex"/>
    <property type="evidence" value="ECO:0007669"/>
    <property type="project" value="TreeGrafter"/>
</dbReference>
<feature type="compositionally biased region" description="Basic and acidic residues" evidence="2">
    <location>
        <begin position="487"/>
        <end position="499"/>
    </location>
</feature>
<feature type="non-terminal residue" evidence="3">
    <location>
        <position position="1"/>
    </location>
</feature>
<gene>
    <name evidence="3" type="ORF">HK097_010944</name>
</gene>
<dbReference type="Proteomes" id="UP001212841">
    <property type="component" value="Unassembled WGS sequence"/>
</dbReference>
<protein>
    <submittedName>
        <fullName evidence="3">Uncharacterized protein</fullName>
    </submittedName>
</protein>
<dbReference type="GO" id="GO:0005739">
    <property type="term" value="C:mitochondrion"/>
    <property type="evidence" value="ECO:0007669"/>
    <property type="project" value="TreeGrafter"/>
</dbReference>
<dbReference type="GO" id="GO:0000226">
    <property type="term" value="P:microtubule cytoskeleton organization"/>
    <property type="evidence" value="ECO:0007669"/>
    <property type="project" value="TreeGrafter"/>
</dbReference>
<reference evidence="3" key="1">
    <citation type="submission" date="2020-05" db="EMBL/GenBank/DDBJ databases">
        <title>Phylogenomic resolution of chytrid fungi.</title>
        <authorList>
            <person name="Stajich J.E."/>
            <person name="Amses K."/>
            <person name="Simmons R."/>
            <person name="Seto K."/>
            <person name="Myers J."/>
            <person name="Bonds A."/>
            <person name="Quandt C.A."/>
            <person name="Barry K."/>
            <person name="Liu P."/>
            <person name="Grigoriev I."/>
            <person name="Longcore J.E."/>
            <person name="James T.Y."/>
        </authorList>
    </citation>
    <scope>NUCLEOTIDE SEQUENCE</scope>
    <source>
        <strain evidence="3">JEL0318</strain>
    </source>
</reference>
<dbReference type="InterPro" id="IPR053005">
    <property type="entry name" value="Nuclear_Pos-Cytoskel_Interact"/>
</dbReference>
<evidence type="ECO:0000313" key="3">
    <source>
        <dbReference type="EMBL" id="KAJ3055287.1"/>
    </source>
</evidence>
<proteinExistence type="predicted"/>
<dbReference type="Gene3D" id="1.10.287.1490">
    <property type="match status" value="1"/>
</dbReference>
<dbReference type="PANTHER" id="PTHR28190:SF2">
    <property type="entry name" value="MIGRATION PROTEIN, PUTATIVE (AFU_ORTHOLOGUE AFUA_2G07730)-RELATED"/>
    <property type="match status" value="1"/>
</dbReference>
<dbReference type="GO" id="GO:0015631">
    <property type="term" value="F:tubulin binding"/>
    <property type="evidence" value="ECO:0007669"/>
    <property type="project" value="TreeGrafter"/>
</dbReference>
<keyword evidence="4" id="KW-1185">Reference proteome</keyword>
<dbReference type="EMBL" id="JADGJD010000086">
    <property type="protein sequence ID" value="KAJ3055287.1"/>
    <property type="molecule type" value="Genomic_DNA"/>
</dbReference>
<feature type="coiled-coil region" evidence="1">
    <location>
        <begin position="337"/>
        <end position="371"/>
    </location>
</feature>
<sequence>MITDETPTRTAKKKAKSPAIPSIDDSPMSPSRFASMRANRASMDSREYHNAKLISLQTENEELKSRLMEKDQDCTLAATVGQSLLQEIEALKGRLRDLEEAKTILPGTPEQPHSHIRLIETEVDTLSSSLKGLIGKLSPTTTPELPRASTTRRTTFDAQRTITDLAGMVGDAPRSRSTFALNIPKPAAPTRLKKQNTIRGSKRSSEGLVGGFNADLATELDGSLLQHARSLQHRLAQAEAGRAEERERIGTLEKTLEGLQRQHEKVLSKRAKSDEKIWDLEIQTQQLRDQLTLRETDISRLQTTIRHMEEFSKGAVEQVEALKGQEQQMTESSEHMKARFEAELTKYRKTVAVLQRENTDLSKQYEDLLEEVEARKLGRRSAAIWVDTNGKPEVSDLASISEFSQRYFTPDTSPSKSMKSFRSNVFVESLSASLRMAQERIVELEEENGRVRGEGEELGKLLAQAQEMIEGLRGEVGGGASMGSDGLQEKLRDRLSVGG</sequence>
<evidence type="ECO:0000256" key="2">
    <source>
        <dbReference type="SAM" id="MobiDB-lite"/>
    </source>
</evidence>
<keyword evidence="1" id="KW-0175">Coiled coil</keyword>
<feature type="region of interest" description="Disordered" evidence="2">
    <location>
        <begin position="473"/>
        <end position="499"/>
    </location>
</feature>
<comment type="caution">
    <text evidence="3">The sequence shown here is derived from an EMBL/GenBank/DDBJ whole genome shotgun (WGS) entry which is preliminary data.</text>
</comment>
<feature type="coiled-coil region" evidence="1">
    <location>
        <begin position="228"/>
        <end position="269"/>
    </location>
</feature>
<feature type="region of interest" description="Disordered" evidence="2">
    <location>
        <begin position="1"/>
        <end position="45"/>
    </location>
</feature>
<feature type="compositionally biased region" description="Low complexity" evidence="2">
    <location>
        <begin position="17"/>
        <end position="31"/>
    </location>
</feature>
<feature type="coiled-coil region" evidence="1">
    <location>
        <begin position="53"/>
        <end position="101"/>
    </location>
</feature>
<dbReference type="PANTHER" id="PTHR28190">
    <property type="entry name" value="NUCLEAR MIGRATION PROTEIN NUM1"/>
    <property type="match status" value="1"/>
</dbReference>
<evidence type="ECO:0000256" key="1">
    <source>
        <dbReference type="SAM" id="Coils"/>
    </source>
</evidence>
<organism evidence="3 4">
    <name type="scientific">Rhizophlyctis rosea</name>
    <dbReference type="NCBI Taxonomy" id="64517"/>
    <lineage>
        <taxon>Eukaryota</taxon>
        <taxon>Fungi</taxon>
        <taxon>Fungi incertae sedis</taxon>
        <taxon>Chytridiomycota</taxon>
        <taxon>Chytridiomycota incertae sedis</taxon>
        <taxon>Chytridiomycetes</taxon>
        <taxon>Rhizophlyctidales</taxon>
        <taxon>Rhizophlyctidaceae</taxon>
        <taxon>Rhizophlyctis</taxon>
    </lineage>
</organism>
<evidence type="ECO:0000313" key="4">
    <source>
        <dbReference type="Proteomes" id="UP001212841"/>
    </source>
</evidence>